<protein>
    <recommendedName>
        <fullName evidence="6">SWIM-type domain-containing protein</fullName>
    </recommendedName>
</protein>
<feature type="domain" description="SWIM-type" evidence="6">
    <location>
        <begin position="504"/>
        <end position="542"/>
    </location>
</feature>
<evidence type="ECO:0000259" key="6">
    <source>
        <dbReference type="PROSITE" id="PS50966"/>
    </source>
</evidence>
<evidence type="ECO:0000256" key="4">
    <source>
        <dbReference type="PROSITE-ProRule" id="PRU00325"/>
    </source>
</evidence>
<dbReference type="GO" id="GO:0008270">
    <property type="term" value="F:zinc ion binding"/>
    <property type="evidence" value="ECO:0007669"/>
    <property type="project" value="UniProtKB-KW"/>
</dbReference>
<dbReference type="InterPro" id="IPR018289">
    <property type="entry name" value="MULE_transposase_dom"/>
</dbReference>
<dbReference type="InterPro" id="IPR004330">
    <property type="entry name" value="FAR1_DNA_bnd_dom"/>
</dbReference>
<evidence type="ECO:0000256" key="1">
    <source>
        <dbReference type="ARBA" id="ARBA00022723"/>
    </source>
</evidence>
<dbReference type="PANTHER" id="PTHR47718">
    <property type="entry name" value="OS01G0519700 PROTEIN"/>
    <property type="match status" value="1"/>
</dbReference>
<evidence type="ECO:0000256" key="3">
    <source>
        <dbReference type="ARBA" id="ARBA00022833"/>
    </source>
</evidence>
<keyword evidence="2 4" id="KW-0863">Zinc-finger</keyword>
<dbReference type="EMBL" id="CM029039">
    <property type="protein sequence ID" value="KAG2641033.1"/>
    <property type="molecule type" value="Genomic_DNA"/>
</dbReference>
<evidence type="ECO:0000256" key="5">
    <source>
        <dbReference type="SAM" id="MobiDB-lite"/>
    </source>
</evidence>
<reference evidence="7" key="1">
    <citation type="submission" date="2020-05" db="EMBL/GenBank/DDBJ databases">
        <title>WGS assembly of Panicum virgatum.</title>
        <authorList>
            <person name="Lovell J.T."/>
            <person name="Jenkins J."/>
            <person name="Shu S."/>
            <person name="Juenger T.E."/>
            <person name="Schmutz J."/>
        </authorList>
    </citation>
    <scope>NUCLEOTIDE SEQUENCE</scope>
    <source>
        <strain evidence="7">AP13</strain>
    </source>
</reference>
<gene>
    <name evidence="7" type="ORF">PVAP13_2KG143016</name>
</gene>
<evidence type="ECO:0000313" key="7">
    <source>
        <dbReference type="EMBL" id="KAG2641033.1"/>
    </source>
</evidence>
<dbReference type="InterPro" id="IPR006564">
    <property type="entry name" value="Znf_PMZ"/>
</dbReference>
<feature type="region of interest" description="Disordered" evidence="5">
    <location>
        <begin position="645"/>
        <end position="707"/>
    </location>
</feature>
<dbReference type="SMART" id="SM00575">
    <property type="entry name" value="ZnF_PMZ"/>
    <property type="match status" value="1"/>
</dbReference>
<organism evidence="7 8">
    <name type="scientific">Panicum virgatum</name>
    <name type="common">Blackwell switchgrass</name>
    <dbReference type="NCBI Taxonomy" id="38727"/>
    <lineage>
        <taxon>Eukaryota</taxon>
        <taxon>Viridiplantae</taxon>
        <taxon>Streptophyta</taxon>
        <taxon>Embryophyta</taxon>
        <taxon>Tracheophyta</taxon>
        <taxon>Spermatophyta</taxon>
        <taxon>Magnoliopsida</taxon>
        <taxon>Liliopsida</taxon>
        <taxon>Poales</taxon>
        <taxon>Poaceae</taxon>
        <taxon>PACMAD clade</taxon>
        <taxon>Panicoideae</taxon>
        <taxon>Panicodae</taxon>
        <taxon>Paniceae</taxon>
        <taxon>Panicinae</taxon>
        <taxon>Panicum</taxon>
        <taxon>Panicum sect. Hiantes</taxon>
    </lineage>
</organism>
<feature type="compositionally biased region" description="Basic residues" evidence="5">
    <location>
        <begin position="661"/>
        <end position="671"/>
    </location>
</feature>
<dbReference type="PROSITE" id="PS50966">
    <property type="entry name" value="ZF_SWIM"/>
    <property type="match status" value="1"/>
</dbReference>
<keyword evidence="8" id="KW-1185">Reference proteome</keyword>
<dbReference type="AlphaFoldDB" id="A0A8T0W8R6"/>
<comment type="caution">
    <text evidence="7">The sequence shown here is derived from an EMBL/GenBank/DDBJ whole genome shotgun (WGS) entry which is preliminary data.</text>
</comment>
<feature type="compositionally biased region" description="Basic residues" evidence="5">
    <location>
        <begin position="680"/>
        <end position="691"/>
    </location>
</feature>
<evidence type="ECO:0000313" key="8">
    <source>
        <dbReference type="Proteomes" id="UP000823388"/>
    </source>
</evidence>
<dbReference type="PANTHER" id="PTHR47718:SF18">
    <property type="entry name" value="PROTEIN FAR1-RELATED SEQUENCE 5-LIKE"/>
    <property type="match status" value="1"/>
</dbReference>
<proteinExistence type="predicted"/>
<feature type="compositionally biased region" description="Basic and acidic residues" evidence="5">
    <location>
        <begin position="648"/>
        <end position="660"/>
    </location>
</feature>
<keyword evidence="1" id="KW-0479">Metal-binding</keyword>
<dbReference type="Pfam" id="PF10551">
    <property type="entry name" value="MULE"/>
    <property type="match status" value="1"/>
</dbReference>
<dbReference type="Pfam" id="PF04434">
    <property type="entry name" value="SWIM"/>
    <property type="match status" value="1"/>
</dbReference>
<dbReference type="Proteomes" id="UP000823388">
    <property type="component" value="Chromosome 2K"/>
</dbReference>
<keyword evidence="3" id="KW-0862">Zinc</keyword>
<accession>A0A8T0W8R6</accession>
<evidence type="ECO:0000256" key="2">
    <source>
        <dbReference type="ARBA" id="ARBA00022771"/>
    </source>
</evidence>
<sequence length="707" mass="82315">MIFDTLKDVEEFYKSYAHEVGFSVRVGQHKKGNEEILIKRYYCSREGYRKENVPNASDESGKKRKTHNVMETRCGCQAHIVVKLGSDKKYRIISMVEEHSHGFVSPDKRHLLRSNRRVSERAKSTLFNCHKARIGTSQAYRLLHVSEGGFENVGCTKRDLQNYYRDLRIKIKDADAQMFVAQLERKKEVNPAFFYEFMVDDEGRLVRVFWADAICRKNYSVFGDVVSVDATYTTNHYNMKFVPFTGVNHHLQSVFLGAAFLADEKIESYVWLFETFLKAMGGVAPHLITTDEDASMKAAIAQILPYTAHRLCMWHIMEKVPEKVGPSLRENEGFWERLNKCVWGSENSDEFVSQWNSIMTDYGLMENDWFSSRFNIRESWIPVYFLDIPLAGMLRTTSRSESANSFFNRFIHRKLSFVEFWLRFDTALECQRQEELKADNVSLHTTPKMMTPWPMEKQCSVIYTHEVFSKFQEQIVVARDHCIVQGIEECEDIKCFTISSLSGKERVVQMNKTNMFGRCSCKLYESYGIPCRHIIQVLRAEKQNEVPSSYILKRWETRCKRELFYDHEGNLLDEKPKDPREVAMRKKISESRNKFEDLIQMAKNTEQGMDFLYSSLSNLVEPLQKITPATRVDKQDEYESFLGNRIPTEVDIHPPNDIRSKGRSKRIRKSKEPKTGSGSKGKKKRKCRKCKQVADHDARNCPNNVVG</sequence>
<dbReference type="InterPro" id="IPR007527">
    <property type="entry name" value="Znf_SWIM"/>
</dbReference>
<dbReference type="Pfam" id="PF03101">
    <property type="entry name" value="FAR1"/>
    <property type="match status" value="1"/>
</dbReference>
<name>A0A8T0W8R6_PANVG</name>